<feature type="domain" description="Ketosynthase family 3 (KS3)" evidence="3">
    <location>
        <begin position="1"/>
        <end position="380"/>
    </location>
</feature>
<keyword evidence="2 4" id="KW-0808">Transferase</keyword>
<dbReference type="Pfam" id="PF00109">
    <property type="entry name" value="ketoacyl-synt"/>
    <property type="match status" value="1"/>
</dbReference>
<evidence type="ECO:0000259" key="3">
    <source>
        <dbReference type="PROSITE" id="PS52004"/>
    </source>
</evidence>
<dbReference type="Pfam" id="PF02801">
    <property type="entry name" value="Ketoacyl-synt_C"/>
    <property type="match status" value="1"/>
</dbReference>
<dbReference type="EC" id="2.3.1.41" evidence="4"/>
<dbReference type="InterPro" id="IPR000794">
    <property type="entry name" value="Beta-ketoacyl_synthase"/>
</dbReference>
<dbReference type="InterPro" id="IPR016039">
    <property type="entry name" value="Thiolase-like"/>
</dbReference>
<dbReference type="EMBL" id="AUZY01006893">
    <property type="protein sequence ID" value="EQD52836.1"/>
    <property type="molecule type" value="Genomic_DNA"/>
</dbReference>
<gene>
    <name evidence="4" type="ORF">B1B_10538</name>
</gene>
<organism evidence="4">
    <name type="scientific">mine drainage metagenome</name>
    <dbReference type="NCBI Taxonomy" id="410659"/>
    <lineage>
        <taxon>unclassified sequences</taxon>
        <taxon>metagenomes</taxon>
        <taxon>ecological metagenomes</taxon>
    </lineage>
</organism>
<sequence>MPGAYIRGMGLSCALGETVEQCVSALERMQVCPVTLTLDEFTEPLRIPYYRINDSKEPFDSSRYESLIPAVAHAAVIHAGLTSDEIHNLPVFIGSSCFTVGWSEQSYMNALAKHPENALPMPLCGYQDIADILQRGLGSQGETYTYNTACTASANALLGAMRMIELGLYRDALVVGVELINRTSLAGFSGLQILAQTIQPFDQLRQGIVLGEGVGAIVLSAETDSVNHVRVLGGANNCDTWSMTTANTNGHSAAAVMIQALKQARIRPRQICCIKAHGTATRTGDMAEACGLRQVFENLPPVTVLKPYLGHTLGACCVNELVLFASALLHRFIPATPGFKTTDPELNIHPLTVEMPAQTGHYLLNHFGFAGNNTVLILEKTA</sequence>
<protein>
    <submittedName>
        <fullName evidence="4">Beta-ketoacyl synthase</fullName>
        <ecNumber evidence="4">2.3.1.41</ecNumber>
    </submittedName>
</protein>
<dbReference type="SUPFAM" id="SSF53901">
    <property type="entry name" value="Thiolase-like"/>
    <property type="match status" value="2"/>
</dbReference>
<reference evidence="4" key="2">
    <citation type="journal article" date="2014" name="ISME J.">
        <title>Microbial stratification in low pH oxic and suboxic macroscopic growths along an acid mine drainage.</title>
        <authorList>
            <person name="Mendez-Garcia C."/>
            <person name="Mesa V."/>
            <person name="Sprenger R.R."/>
            <person name="Richter M."/>
            <person name="Diez M.S."/>
            <person name="Solano J."/>
            <person name="Bargiela R."/>
            <person name="Golyshina O.V."/>
            <person name="Manteca A."/>
            <person name="Ramos J.L."/>
            <person name="Gallego J.R."/>
            <person name="Llorente I."/>
            <person name="Martins Dos Santos V.A."/>
            <person name="Jensen O.N."/>
            <person name="Pelaez A.I."/>
            <person name="Sanchez J."/>
            <person name="Ferrer M."/>
        </authorList>
    </citation>
    <scope>NUCLEOTIDE SEQUENCE</scope>
</reference>
<dbReference type="GO" id="GO:0006633">
    <property type="term" value="P:fatty acid biosynthetic process"/>
    <property type="evidence" value="ECO:0007669"/>
    <property type="project" value="TreeGrafter"/>
</dbReference>
<keyword evidence="4" id="KW-0012">Acyltransferase</keyword>
<evidence type="ECO:0000256" key="2">
    <source>
        <dbReference type="ARBA" id="ARBA00022679"/>
    </source>
</evidence>
<evidence type="ECO:0000313" key="4">
    <source>
        <dbReference type="EMBL" id="EQD52836.1"/>
    </source>
</evidence>
<dbReference type="InterPro" id="IPR014030">
    <property type="entry name" value="Ketoacyl_synth_N"/>
</dbReference>
<reference evidence="4" key="1">
    <citation type="submission" date="2013-08" db="EMBL/GenBank/DDBJ databases">
        <authorList>
            <person name="Mendez C."/>
            <person name="Richter M."/>
            <person name="Ferrer M."/>
            <person name="Sanchez J."/>
        </authorList>
    </citation>
    <scope>NUCLEOTIDE SEQUENCE</scope>
</reference>
<dbReference type="Gene3D" id="3.40.47.10">
    <property type="match status" value="1"/>
</dbReference>
<dbReference type="PROSITE" id="PS52004">
    <property type="entry name" value="KS3_2"/>
    <property type="match status" value="1"/>
</dbReference>
<proteinExistence type="inferred from homology"/>
<dbReference type="PANTHER" id="PTHR11712:SF320">
    <property type="entry name" value="BETA-KETOACYL SYNTHASE"/>
    <property type="match status" value="1"/>
</dbReference>
<dbReference type="GO" id="GO:0005829">
    <property type="term" value="C:cytosol"/>
    <property type="evidence" value="ECO:0007669"/>
    <property type="project" value="TreeGrafter"/>
</dbReference>
<dbReference type="InterPro" id="IPR014031">
    <property type="entry name" value="Ketoacyl_synth_C"/>
</dbReference>
<dbReference type="AlphaFoldDB" id="T0ZX86"/>
<dbReference type="SMART" id="SM00825">
    <property type="entry name" value="PKS_KS"/>
    <property type="match status" value="1"/>
</dbReference>
<comment type="similarity">
    <text evidence="1">Belongs to the thiolase-like superfamily. Beta-ketoacyl-ACP synthases family.</text>
</comment>
<evidence type="ECO:0000256" key="1">
    <source>
        <dbReference type="ARBA" id="ARBA00008467"/>
    </source>
</evidence>
<dbReference type="InterPro" id="IPR020841">
    <property type="entry name" value="PKS_Beta-ketoAc_synthase_dom"/>
</dbReference>
<comment type="caution">
    <text evidence="4">The sequence shown here is derived from an EMBL/GenBank/DDBJ whole genome shotgun (WGS) entry which is preliminary data.</text>
</comment>
<dbReference type="GO" id="GO:0004315">
    <property type="term" value="F:3-oxoacyl-[acyl-carrier-protein] synthase activity"/>
    <property type="evidence" value="ECO:0007669"/>
    <property type="project" value="UniProtKB-EC"/>
</dbReference>
<accession>T0ZX86</accession>
<dbReference type="PANTHER" id="PTHR11712">
    <property type="entry name" value="POLYKETIDE SYNTHASE-RELATED"/>
    <property type="match status" value="1"/>
</dbReference>
<name>T0ZX86_9ZZZZ</name>